<accession>W1DWE0</accession>
<evidence type="ECO:0000313" key="1">
    <source>
        <dbReference type="EMBL" id="CDL13045.1"/>
    </source>
</evidence>
<proteinExistence type="predicted"/>
<dbReference type="AlphaFoldDB" id="W1DWE0"/>
<name>W1DWE0_KLEPN</name>
<evidence type="ECO:0000313" key="2">
    <source>
        <dbReference type="Proteomes" id="UP000019183"/>
    </source>
</evidence>
<comment type="caution">
    <text evidence="1">The sequence shown here is derived from an EMBL/GenBank/DDBJ whole genome shotgun (WGS) entry which is preliminary data.</text>
</comment>
<organism evidence="1 2">
    <name type="scientific">Klebsiella pneumoniae IS43</name>
    <dbReference type="NCBI Taxonomy" id="1432552"/>
    <lineage>
        <taxon>Bacteria</taxon>
        <taxon>Pseudomonadati</taxon>
        <taxon>Pseudomonadota</taxon>
        <taxon>Gammaproteobacteria</taxon>
        <taxon>Enterobacterales</taxon>
        <taxon>Enterobacteriaceae</taxon>
        <taxon>Klebsiella/Raoultella group</taxon>
        <taxon>Klebsiella</taxon>
        <taxon>Klebsiella pneumoniae complex</taxon>
    </lineage>
</organism>
<dbReference type="AntiFam" id="ANF00077">
    <property type="entry name" value="Shadow ORF (opposite AtoC)"/>
</dbReference>
<reference evidence="1" key="1">
    <citation type="submission" date="2013-10" db="EMBL/GenBank/DDBJ databases">
        <title>Antibiotic resistance diversity of beta-lactamase producers in the General Hospital Vienna.</title>
        <authorList>
            <person name="Barisic I."/>
            <person name="Mitteregger D."/>
            <person name="Hirschl A.M."/>
            <person name="Noehammer C."/>
            <person name="Wiesinger-Mayr H."/>
        </authorList>
    </citation>
    <scope>NUCLEOTIDE SEQUENCE [LARGE SCALE GENOMIC DNA]</scope>
    <source>
        <strain evidence="1">IS43</strain>
    </source>
</reference>
<dbReference type="EMBL" id="CBWK010000881">
    <property type="protein sequence ID" value="CDL13045.1"/>
    <property type="molecule type" value="Genomic_DNA"/>
</dbReference>
<sequence>MAEQIALQQPGGHRRAVHLHHPPTVASAEVVDSAGDKLFAGAGFAEDQHGAVALRHHLYLLEHIVHRLAAADNLPEFALDIIELLGEGEVLIHQPLFQALNFAVGEGVIDSDRHPLGDLPQQLEIGGGEDLFVALRQLKHPEQGIAGHQRQQAQGLDLIAPHLEEHFLIRRESVMFVQIKQQHLFAFEHALGEGAGFIHLALVVNRVAGVKIMRGIDVELPLAVAAQHHADGVDPEVAMDLFRHLADQLVDIQSREHRVGDRHQDAKVVALVAQQIVIDVIADPVLNLFGDDGDDLREGMQPLELFLAPRPVVTAEEFATAEDPPVRRQRQQRVVTERMIQSAADKLRPGIGKGFMIAMQGIRPGE</sequence>
<dbReference type="Proteomes" id="UP000019183">
    <property type="component" value="Unassembled WGS sequence"/>
</dbReference>
<protein>
    <submittedName>
        <fullName evidence="1">Uncharacterized protein</fullName>
    </submittedName>
</protein>
<keyword evidence="2" id="KW-1185">Reference proteome</keyword>